<feature type="domain" description="PEGA" evidence="2">
    <location>
        <begin position="295"/>
        <end position="358"/>
    </location>
</feature>
<evidence type="ECO:0000313" key="4">
    <source>
        <dbReference type="Proteomes" id="UP001524383"/>
    </source>
</evidence>
<dbReference type="Pfam" id="PF08308">
    <property type="entry name" value="PEGA"/>
    <property type="match status" value="4"/>
</dbReference>
<organism evidence="3 4">
    <name type="scientific">Methanocalculus taiwanensis</name>
    <dbReference type="NCBI Taxonomy" id="106207"/>
    <lineage>
        <taxon>Archaea</taxon>
        <taxon>Methanobacteriati</taxon>
        <taxon>Methanobacteriota</taxon>
        <taxon>Stenosarchaea group</taxon>
        <taxon>Methanomicrobia</taxon>
        <taxon>Methanomicrobiales</taxon>
        <taxon>Methanocalculaceae</taxon>
        <taxon>Methanocalculus</taxon>
    </lineage>
</organism>
<dbReference type="AlphaFoldDB" id="A0ABD4TK42"/>
<feature type="domain" description="PEGA" evidence="2">
    <location>
        <begin position="630"/>
        <end position="686"/>
    </location>
</feature>
<dbReference type="InterPro" id="IPR013229">
    <property type="entry name" value="PEGA"/>
</dbReference>
<protein>
    <submittedName>
        <fullName evidence="3">PEGA domain-containing protein</fullName>
    </submittedName>
</protein>
<comment type="caution">
    <text evidence="3">The sequence shown here is derived from an EMBL/GenBank/DDBJ whole genome shotgun (WGS) entry which is preliminary data.</text>
</comment>
<feature type="domain" description="PEGA" evidence="2">
    <location>
        <begin position="703"/>
        <end position="745"/>
    </location>
</feature>
<keyword evidence="4" id="KW-1185">Reference proteome</keyword>
<dbReference type="RefSeq" id="WP_255332065.1">
    <property type="nucleotide sequence ID" value="NZ_VOTZ01000006.1"/>
</dbReference>
<dbReference type="PANTHER" id="PTHR36194">
    <property type="entry name" value="S-LAYER-LIKE PROTEIN"/>
    <property type="match status" value="1"/>
</dbReference>
<evidence type="ECO:0000313" key="3">
    <source>
        <dbReference type="EMBL" id="MCQ1538124.1"/>
    </source>
</evidence>
<evidence type="ECO:0000259" key="2">
    <source>
        <dbReference type="Pfam" id="PF08308"/>
    </source>
</evidence>
<accession>A0ABD4TK42</accession>
<reference evidence="3 4" key="1">
    <citation type="submission" date="2019-08" db="EMBL/GenBank/DDBJ databases">
        <authorList>
            <person name="Chen S.-C."/>
            <person name="Lai M.-C."/>
            <person name="You Y.-T."/>
        </authorList>
    </citation>
    <scope>NUCLEOTIDE SEQUENCE [LARGE SCALE GENOMIC DNA]</scope>
    <source>
        <strain evidence="3 4">P2F9704a</strain>
    </source>
</reference>
<sequence>MTKTIKTLLFCLILITGLCISVCSASTTEVRLVRYAADGVTILNERLVDYKWMESNLPVLGDGSTHYFHQGPIFEGDIWNPAEDENLRDMGAVKGTDLRDLCELVGGMSEGETVTLRASDGMRRTFPYGNVYHPESRQGPMGITWYHHEDGYVPDYQTGMRLIFFADTSTNPEGKNVFGVSDKKATFPEEYWYFYNGQYPTTTGLSVQFVREIIINSEAEPTGSIQIDSDPIGASVYLDDQDTGRYTPCTLTDIETGMYTISVRLKGYEIPDEKWITIKHKEVEMVNFNLTKIGGTVEISSIPTGAQIFLDDEDTTLLTDAVLELVDPGERTITLVMEGYENETIIIDVMEDETVFIDAIFIPRSEKKEKDTAITSNETAIQKPPITGISGEESDITSQKNGSQETEDSIAKEQIEDQGFFGPIMSFLDSLWSSILSIIGFETGTEEKTVTNPRIEVEEVTIETEKETESDSIEKVNRNRSGGLSIESYPQGREIVLDNRNTVYNTPSVLYGIREGLHSIRFEANSKYDATPNQRVWVHADAIMPVRIDTIGHRHLRSIMIESNDFAGEKFTVNGIYPLYTLPETVESEGDGGWITIHCDNAYYSFSIPDRIRDGETLTIQMDERAEAYLLIESDPPDASVFINGFPVEGDTPVIIENVSPGKHRIVVSKPGYLPASDEITILPKTTGSAGTIRTRLTPYESGSLLVNSTPTGQRIYLYERYTGETTPHVFEHMRIGTYEVKIQGPDETISRMMTVIPDGLTECMV</sequence>
<proteinExistence type="predicted"/>
<dbReference type="Proteomes" id="UP001524383">
    <property type="component" value="Unassembled WGS sequence"/>
</dbReference>
<evidence type="ECO:0000256" key="1">
    <source>
        <dbReference type="SAM" id="MobiDB-lite"/>
    </source>
</evidence>
<feature type="region of interest" description="Disordered" evidence="1">
    <location>
        <begin position="371"/>
        <end position="409"/>
    </location>
</feature>
<gene>
    <name evidence="3" type="ORF">FTO68_03840</name>
</gene>
<dbReference type="PANTHER" id="PTHR36194:SF1">
    <property type="entry name" value="S-LAYER-LIKE PROTEIN"/>
    <property type="match status" value="1"/>
</dbReference>
<dbReference type="EMBL" id="VOTZ01000006">
    <property type="protein sequence ID" value="MCQ1538124.1"/>
    <property type="molecule type" value="Genomic_DNA"/>
</dbReference>
<name>A0ABD4TK42_9EURY</name>
<feature type="domain" description="PEGA" evidence="2">
    <location>
        <begin position="223"/>
        <end position="291"/>
    </location>
</feature>